<dbReference type="InterPro" id="IPR029903">
    <property type="entry name" value="RmlD-like-bd"/>
</dbReference>
<sequence>MAKFLITGANGQVGYCLTKQLQGKHEILAVDRDELDITDQSEVQNTVENFCPDVIINAAAHTAVDRAEKEIELSEAINVKGPQYLAEAAKDVGAVILHISTDYVFDGQRTGQYKETDKTDPQGVYGKTKLAGEQAVAKANDKFIVLRTAWVFGEHGNNFVKTMLRLAKTRDGLGVVADQIGGPTYAGDIAAALIQIAEKIVAGEEVQYGIYHFTGEPYVSWCDFAKAIFDEAISQNVLEKAPFVNAISTADYPTPAKRPTNSCLDLTKIQQVFGIEPSDWKKALKNIKAYAE</sequence>
<dbReference type="PANTHER" id="PTHR10491:SF4">
    <property type="entry name" value="METHIONINE ADENOSYLTRANSFERASE 2 SUBUNIT BETA"/>
    <property type="match status" value="1"/>
</dbReference>
<dbReference type="RefSeq" id="WP_077494793.1">
    <property type="nucleotide sequence ID" value="NZ_MLHG01000078.1"/>
</dbReference>
<evidence type="ECO:0000256" key="4">
    <source>
        <dbReference type="ARBA" id="ARBA00017099"/>
    </source>
</evidence>
<evidence type="ECO:0000256" key="2">
    <source>
        <dbReference type="ARBA" id="ARBA00010944"/>
    </source>
</evidence>
<keyword evidence="6" id="KW-0521">NADP</keyword>
<accession>A0A1V3ICJ2</accession>
<dbReference type="STRING" id="1908257.BKK47_10400"/>
<dbReference type="GO" id="GO:0008831">
    <property type="term" value="F:dTDP-4-dehydrorhamnose reductase activity"/>
    <property type="evidence" value="ECO:0007669"/>
    <property type="project" value="UniProtKB-EC"/>
</dbReference>
<gene>
    <name evidence="8" type="ORF">BKK47_10400</name>
</gene>
<evidence type="ECO:0000313" key="8">
    <source>
        <dbReference type="EMBL" id="OOF38039.1"/>
    </source>
</evidence>
<name>A0A1V3ICJ2_9PAST</name>
<comment type="function">
    <text evidence="6">Catalyzes the reduction of dTDP-6-deoxy-L-lyxo-4-hexulose to yield dTDP-L-rhamnose.</text>
</comment>
<dbReference type="PANTHER" id="PTHR10491">
    <property type="entry name" value="DTDP-4-DEHYDRORHAMNOSE REDUCTASE"/>
    <property type="match status" value="1"/>
</dbReference>
<comment type="pathway">
    <text evidence="1 6">Carbohydrate biosynthesis; dTDP-L-rhamnose biosynthesis.</text>
</comment>
<comment type="caution">
    <text evidence="8">The sequence shown here is derived from an EMBL/GenBank/DDBJ whole genome shotgun (WGS) entry which is preliminary data.</text>
</comment>
<feature type="domain" description="RmlD-like substrate binding" evidence="7">
    <location>
        <begin position="3"/>
        <end position="287"/>
    </location>
</feature>
<dbReference type="InterPro" id="IPR005913">
    <property type="entry name" value="dTDP_dehydrorham_reduct"/>
</dbReference>
<comment type="catalytic activity">
    <reaction evidence="5 6">
        <text>dTDP-beta-L-rhamnose + NADP(+) = dTDP-4-dehydro-beta-L-rhamnose + NADPH + H(+)</text>
        <dbReference type="Rhea" id="RHEA:21796"/>
        <dbReference type="ChEBI" id="CHEBI:15378"/>
        <dbReference type="ChEBI" id="CHEBI:57510"/>
        <dbReference type="ChEBI" id="CHEBI:57783"/>
        <dbReference type="ChEBI" id="CHEBI:58349"/>
        <dbReference type="ChEBI" id="CHEBI:62830"/>
        <dbReference type="EC" id="1.1.1.133"/>
    </reaction>
</comment>
<dbReference type="CDD" id="cd05254">
    <property type="entry name" value="dTDP_HR_like_SDR_e"/>
    <property type="match status" value="1"/>
</dbReference>
<reference evidence="8 9" key="1">
    <citation type="submission" date="2016-10" db="EMBL/GenBank/DDBJ databases">
        <title>Rodentibacter gen. nov. and new species.</title>
        <authorList>
            <person name="Christensen H."/>
        </authorList>
    </citation>
    <scope>NUCLEOTIDE SEQUENCE [LARGE SCALE GENOMIC DNA]</scope>
    <source>
        <strain evidence="8 9">Ppn418</strain>
    </source>
</reference>
<dbReference type="AlphaFoldDB" id="A0A1V3ICJ2"/>
<comment type="cofactor">
    <cofactor evidence="6">
        <name>Mg(2+)</name>
        <dbReference type="ChEBI" id="CHEBI:18420"/>
    </cofactor>
    <text evidence="6">Binds 1 Mg(2+) ion per monomer.</text>
</comment>
<evidence type="ECO:0000259" key="7">
    <source>
        <dbReference type="Pfam" id="PF04321"/>
    </source>
</evidence>
<comment type="similarity">
    <text evidence="2 6">Belongs to the dTDP-4-dehydrorhamnose reductase family.</text>
</comment>
<organism evidence="8 9">
    <name type="scientific">Rodentibacter mrazii</name>
    <dbReference type="NCBI Taxonomy" id="1908257"/>
    <lineage>
        <taxon>Bacteria</taxon>
        <taxon>Pseudomonadati</taxon>
        <taxon>Pseudomonadota</taxon>
        <taxon>Gammaproteobacteria</taxon>
        <taxon>Pasteurellales</taxon>
        <taxon>Pasteurellaceae</taxon>
        <taxon>Rodentibacter</taxon>
    </lineage>
</organism>
<evidence type="ECO:0000313" key="9">
    <source>
        <dbReference type="Proteomes" id="UP000189426"/>
    </source>
</evidence>
<dbReference type="NCBIfam" id="TIGR01214">
    <property type="entry name" value="rmlD"/>
    <property type="match status" value="1"/>
</dbReference>
<dbReference type="Pfam" id="PF04321">
    <property type="entry name" value="RmlD_sub_bind"/>
    <property type="match status" value="1"/>
</dbReference>
<dbReference type="UniPathway" id="UPA00281"/>
<dbReference type="EC" id="1.1.1.133" evidence="3 6"/>
<dbReference type="SUPFAM" id="SSF51735">
    <property type="entry name" value="NAD(P)-binding Rossmann-fold domains"/>
    <property type="match status" value="1"/>
</dbReference>
<dbReference type="EMBL" id="MLHG01000078">
    <property type="protein sequence ID" value="OOF38039.1"/>
    <property type="molecule type" value="Genomic_DNA"/>
</dbReference>
<evidence type="ECO:0000256" key="6">
    <source>
        <dbReference type="RuleBase" id="RU364082"/>
    </source>
</evidence>
<dbReference type="GO" id="GO:0009243">
    <property type="term" value="P:O antigen biosynthetic process"/>
    <property type="evidence" value="ECO:0007669"/>
    <property type="project" value="UniProtKB-UniPathway"/>
</dbReference>
<keyword evidence="9" id="KW-1185">Reference proteome</keyword>
<dbReference type="Gene3D" id="3.40.50.720">
    <property type="entry name" value="NAD(P)-binding Rossmann-like Domain"/>
    <property type="match status" value="1"/>
</dbReference>
<keyword evidence="6" id="KW-0560">Oxidoreductase</keyword>
<evidence type="ECO:0000256" key="3">
    <source>
        <dbReference type="ARBA" id="ARBA00012929"/>
    </source>
</evidence>
<evidence type="ECO:0000256" key="1">
    <source>
        <dbReference type="ARBA" id="ARBA00004781"/>
    </source>
</evidence>
<dbReference type="GO" id="GO:0019305">
    <property type="term" value="P:dTDP-rhamnose biosynthetic process"/>
    <property type="evidence" value="ECO:0007669"/>
    <property type="project" value="UniProtKB-UniPathway"/>
</dbReference>
<dbReference type="UniPathway" id="UPA00124"/>
<dbReference type="FunFam" id="3.40.50.720:FF:000159">
    <property type="entry name" value="dTDP-4-dehydrorhamnose reductase"/>
    <property type="match status" value="1"/>
</dbReference>
<evidence type="ECO:0000256" key="5">
    <source>
        <dbReference type="ARBA" id="ARBA00048200"/>
    </source>
</evidence>
<dbReference type="Proteomes" id="UP000189426">
    <property type="component" value="Unassembled WGS sequence"/>
</dbReference>
<dbReference type="InterPro" id="IPR036291">
    <property type="entry name" value="NAD(P)-bd_dom_sf"/>
</dbReference>
<proteinExistence type="inferred from homology"/>
<dbReference type="Gene3D" id="3.90.25.10">
    <property type="entry name" value="UDP-galactose 4-epimerase, domain 1"/>
    <property type="match status" value="1"/>
</dbReference>
<protein>
    <recommendedName>
        <fullName evidence="4 6">dTDP-4-dehydrorhamnose reductase</fullName>
        <ecNumber evidence="3 6">1.1.1.133</ecNumber>
    </recommendedName>
</protein>